<dbReference type="AlphaFoldDB" id="A0A0C3IWN9"/>
<proteinExistence type="predicted"/>
<organism evidence="1 2">
    <name type="scientific">Pisolithus tinctorius Marx 270</name>
    <dbReference type="NCBI Taxonomy" id="870435"/>
    <lineage>
        <taxon>Eukaryota</taxon>
        <taxon>Fungi</taxon>
        <taxon>Dikarya</taxon>
        <taxon>Basidiomycota</taxon>
        <taxon>Agaricomycotina</taxon>
        <taxon>Agaricomycetes</taxon>
        <taxon>Agaricomycetidae</taxon>
        <taxon>Boletales</taxon>
        <taxon>Sclerodermatineae</taxon>
        <taxon>Pisolithaceae</taxon>
        <taxon>Pisolithus</taxon>
    </lineage>
</organism>
<accession>A0A0C3IWN9</accession>
<reference evidence="2" key="2">
    <citation type="submission" date="2015-01" db="EMBL/GenBank/DDBJ databases">
        <title>Evolutionary Origins and Diversification of the Mycorrhizal Mutualists.</title>
        <authorList>
            <consortium name="DOE Joint Genome Institute"/>
            <consortium name="Mycorrhizal Genomics Consortium"/>
            <person name="Kohler A."/>
            <person name="Kuo A."/>
            <person name="Nagy L.G."/>
            <person name="Floudas D."/>
            <person name="Copeland A."/>
            <person name="Barry K.W."/>
            <person name="Cichocki N."/>
            <person name="Veneault-Fourrey C."/>
            <person name="LaButti K."/>
            <person name="Lindquist E.A."/>
            <person name="Lipzen A."/>
            <person name="Lundell T."/>
            <person name="Morin E."/>
            <person name="Murat C."/>
            <person name="Riley R."/>
            <person name="Ohm R."/>
            <person name="Sun H."/>
            <person name="Tunlid A."/>
            <person name="Henrissat B."/>
            <person name="Grigoriev I.V."/>
            <person name="Hibbett D.S."/>
            <person name="Martin F."/>
        </authorList>
    </citation>
    <scope>NUCLEOTIDE SEQUENCE [LARGE SCALE GENOMIC DNA]</scope>
    <source>
        <strain evidence="2">Marx 270</strain>
    </source>
</reference>
<sequence length="52" mass="5802">VRVPRIDSESDSLPGMSFSKDWVRTLGSRCVISHDTWTGLRAYSESNICMGP</sequence>
<feature type="non-terminal residue" evidence="1">
    <location>
        <position position="1"/>
    </location>
</feature>
<reference evidence="1 2" key="1">
    <citation type="submission" date="2014-04" db="EMBL/GenBank/DDBJ databases">
        <authorList>
            <consortium name="DOE Joint Genome Institute"/>
            <person name="Kuo A."/>
            <person name="Kohler A."/>
            <person name="Costa M.D."/>
            <person name="Nagy L.G."/>
            <person name="Floudas D."/>
            <person name="Copeland A."/>
            <person name="Barry K.W."/>
            <person name="Cichocki N."/>
            <person name="Veneault-Fourrey C."/>
            <person name="LaButti K."/>
            <person name="Lindquist E.A."/>
            <person name="Lipzen A."/>
            <person name="Lundell T."/>
            <person name="Morin E."/>
            <person name="Murat C."/>
            <person name="Sun H."/>
            <person name="Tunlid A."/>
            <person name="Henrissat B."/>
            <person name="Grigoriev I.V."/>
            <person name="Hibbett D.S."/>
            <person name="Martin F."/>
            <person name="Nordberg H.P."/>
            <person name="Cantor M.N."/>
            <person name="Hua S.X."/>
        </authorList>
    </citation>
    <scope>NUCLEOTIDE SEQUENCE [LARGE SCALE GENOMIC DNA]</scope>
    <source>
        <strain evidence="1 2">Marx 270</strain>
    </source>
</reference>
<dbReference type="HOGENOM" id="CLU_3093122_0_0_1"/>
<dbReference type="Proteomes" id="UP000054217">
    <property type="component" value="Unassembled WGS sequence"/>
</dbReference>
<keyword evidence="2" id="KW-1185">Reference proteome</keyword>
<evidence type="ECO:0000313" key="2">
    <source>
        <dbReference type="Proteomes" id="UP000054217"/>
    </source>
</evidence>
<dbReference type="EMBL" id="KN831989">
    <property type="protein sequence ID" value="KIO01248.1"/>
    <property type="molecule type" value="Genomic_DNA"/>
</dbReference>
<protein>
    <submittedName>
        <fullName evidence="1">Uncharacterized protein</fullName>
    </submittedName>
</protein>
<evidence type="ECO:0000313" key="1">
    <source>
        <dbReference type="EMBL" id="KIO01248.1"/>
    </source>
</evidence>
<dbReference type="InParanoid" id="A0A0C3IWN9"/>
<gene>
    <name evidence="1" type="ORF">M404DRAFT_1003179</name>
</gene>
<name>A0A0C3IWN9_PISTI</name>